<protein>
    <submittedName>
        <fullName evidence="2">Uncharacterized protein</fullName>
    </submittedName>
</protein>
<accession>A0A3M7T1L6</accession>
<evidence type="ECO:0000313" key="2">
    <source>
        <dbReference type="EMBL" id="RNA41845.1"/>
    </source>
</evidence>
<reference evidence="2 3" key="1">
    <citation type="journal article" date="2018" name="Sci. Rep.">
        <title>Genomic signatures of local adaptation to the degree of environmental predictability in rotifers.</title>
        <authorList>
            <person name="Franch-Gras L."/>
            <person name="Hahn C."/>
            <person name="Garcia-Roger E.M."/>
            <person name="Carmona M.J."/>
            <person name="Serra M."/>
            <person name="Gomez A."/>
        </authorList>
    </citation>
    <scope>NUCLEOTIDE SEQUENCE [LARGE SCALE GENOMIC DNA]</scope>
    <source>
        <strain evidence="2">HYR1</strain>
    </source>
</reference>
<organism evidence="2 3">
    <name type="scientific">Brachionus plicatilis</name>
    <name type="common">Marine rotifer</name>
    <name type="synonym">Brachionus muelleri</name>
    <dbReference type="NCBI Taxonomy" id="10195"/>
    <lineage>
        <taxon>Eukaryota</taxon>
        <taxon>Metazoa</taxon>
        <taxon>Spiralia</taxon>
        <taxon>Gnathifera</taxon>
        <taxon>Rotifera</taxon>
        <taxon>Eurotatoria</taxon>
        <taxon>Monogononta</taxon>
        <taxon>Pseudotrocha</taxon>
        <taxon>Ploima</taxon>
        <taxon>Brachionidae</taxon>
        <taxon>Brachionus</taxon>
    </lineage>
</organism>
<evidence type="ECO:0000313" key="3">
    <source>
        <dbReference type="Proteomes" id="UP000276133"/>
    </source>
</evidence>
<proteinExistence type="predicted"/>
<keyword evidence="3" id="KW-1185">Reference proteome</keyword>
<gene>
    <name evidence="2" type="ORF">BpHYR1_001213</name>
</gene>
<evidence type="ECO:0000256" key="1">
    <source>
        <dbReference type="SAM" id="MobiDB-lite"/>
    </source>
</evidence>
<feature type="region of interest" description="Disordered" evidence="1">
    <location>
        <begin position="1"/>
        <end position="29"/>
    </location>
</feature>
<dbReference type="EMBL" id="REGN01000443">
    <property type="protein sequence ID" value="RNA41845.1"/>
    <property type="molecule type" value="Genomic_DNA"/>
</dbReference>
<dbReference type="AlphaFoldDB" id="A0A3M7T1L6"/>
<name>A0A3M7T1L6_BRAPC</name>
<dbReference type="Proteomes" id="UP000276133">
    <property type="component" value="Unassembled WGS sequence"/>
</dbReference>
<comment type="caution">
    <text evidence="2">The sequence shown here is derived from an EMBL/GenBank/DDBJ whole genome shotgun (WGS) entry which is preliminary data.</text>
</comment>
<sequence>MIVDVKFTVGRRPGKPGRSERGQKFGPLSWPAKLKTDGHFGGQTGGQKFGPLTFFGRPTSRSKFLAAGLAAKVAVRLYNRPSRRSCSRFKKFLAASMAVCTVPNTPVDHYV</sequence>